<dbReference type="PANTHER" id="PTHR36922">
    <property type="entry name" value="BLL2446 PROTEIN"/>
    <property type="match status" value="1"/>
</dbReference>
<dbReference type="SUPFAM" id="SSF109854">
    <property type="entry name" value="DinB/YfiT-like putative metalloenzymes"/>
    <property type="match status" value="1"/>
</dbReference>
<dbReference type="InterPro" id="IPR018531">
    <property type="entry name" value="DUF1993"/>
</dbReference>
<evidence type="ECO:0000313" key="2">
    <source>
        <dbReference type="Proteomes" id="UP000294847"/>
    </source>
</evidence>
<dbReference type="Proteomes" id="UP000294847">
    <property type="component" value="Chromosome 5"/>
</dbReference>
<protein>
    <recommendedName>
        <fullName evidence="3">DUF1993 domain-containing protein</fullName>
    </recommendedName>
</protein>
<gene>
    <name evidence="1" type="ORF">PoMZ_12153</name>
</gene>
<accession>A0A4P7NMB2</accession>
<evidence type="ECO:0000313" key="1">
    <source>
        <dbReference type="EMBL" id="QBZ63256.1"/>
    </source>
</evidence>
<dbReference type="Gene3D" id="1.20.120.450">
    <property type="entry name" value="dinb family like domain"/>
    <property type="match status" value="1"/>
</dbReference>
<proteinExistence type="predicted"/>
<sequence>MYKYALPSSCRRTMIKLSRDSTAIHRENYTQISTAPKLTKSLKMASLYQQTIPVFIKYLKAMDGLLVKGEKYADENEVAHDDMINYRIVPDMRGLAYQVQSCSNTARFVLSRVGRIPHVPMEDNETTFAELRDRVARTIKVLEEFDPKALDRPADEEVVMETKVGRFGFTCQSYISEFAIPNFHFHLSTAYCILRGQKVPLEALDYLKDVFHTVPAAEEGK</sequence>
<evidence type="ECO:0008006" key="3">
    <source>
        <dbReference type="Google" id="ProtNLM"/>
    </source>
</evidence>
<reference evidence="1 2" key="1">
    <citation type="journal article" date="2019" name="Mol. Biol. Evol.">
        <title>Blast fungal genomes show frequent chromosomal changes, gene gains and losses, and effector gene turnover.</title>
        <authorList>
            <person name="Gomez Luciano L.B."/>
            <person name="Jason Tsai I."/>
            <person name="Chuma I."/>
            <person name="Tosa Y."/>
            <person name="Chen Y.H."/>
            <person name="Li J.Y."/>
            <person name="Li M.Y."/>
            <person name="Jade Lu M.Y."/>
            <person name="Nakayashiki H."/>
            <person name="Li W.H."/>
        </authorList>
    </citation>
    <scope>NUCLEOTIDE SEQUENCE [LARGE SCALE GENOMIC DNA]</scope>
    <source>
        <strain evidence="1">MZ5-1-6</strain>
    </source>
</reference>
<organism evidence="1 2">
    <name type="scientific">Pyricularia oryzae</name>
    <name type="common">Rice blast fungus</name>
    <name type="synonym">Magnaporthe oryzae</name>
    <dbReference type="NCBI Taxonomy" id="318829"/>
    <lineage>
        <taxon>Eukaryota</taxon>
        <taxon>Fungi</taxon>
        <taxon>Dikarya</taxon>
        <taxon>Ascomycota</taxon>
        <taxon>Pezizomycotina</taxon>
        <taxon>Sordariomycetes</taxon>
        <taxon>Sordariomycetidae</taxon>
        <taxon>Magnaporthales</taxon>
        <taxon>Pyriculariaceae</taxon>
        <taxon>Pyricularia</taxon>
    </lineage>
</organism>
<dbReference type="InterPro" id="IPR034660">
    <property type="entry name" value="DinB/YfiT-like"/>
</dbReference>
<dbReference type="Pfam" id="PF09351">
    <property type="entry name" value="DUF1993"/>
    <property type="match status" value="1"/>
</dbReference>
<dbReference type="EMBL" id="CP034208">
    <property type="protein sequence ID" value="QBZ63256.1"/>
    <property type="molecule type" value="Genomic_DNA"/>
</dbReference>
<dbReference type="OMA" id="AYQVQSC"/>
<dbReference type="AlphaFoldDB" id="A0A4P7NMB2"/>
<dbReference type="SMR" id="A0A4P7NMB2"/>
<dbReference type="PANTHER" id="PTHR36922:SF1">
    <property type="entry name" value="DUF1993 DOMAIN-CONTAINING PROTEIN"/>
    <property type="match status" value="1"/>
</dbReference>
<name>A0A4P7NMB2_PYROR</name>